<reference evidence="4 5" key="1">
    <citation type="submission" date="2015-06" db="EMBL/GenBank/DDBJ databases">
        <title>Comparative genomics of Burkholderia leaf nodule symbionts.</title>
        <authorList>
            <person name="Carlier A."/>
            <person name="Eberl L."/>
            <person name="Pinto-Carbo M."/>
        </authorList>
    </citation>
    <scope>NUCLEOTIDE SEQUENCE [LARGE SCALE GENOMIC DNA]</scope>
    <source>
        <strain evidence="4 5">UZHbot3</strain>
    </source>
</reference>
<dbReference type="PROSITE" id="PS51257">
    <property type="entry name" value="PROKAR_LIPOPROTEIN"/>
    <property type="match status" value="1"/>
</dbReference>
<dbReference type="EMBL" id="LELG01000130">
    <property type="protein sequence ID" value="KMQ80230.1"/>
    <property type="molecule type" value="Genomic_DNA"/>
</dbReference>
<feature type="compositionally biased region" description="Polar residues" evidence="1">
    <location>
        <begin position="73"/>
        <end position="82"/>
    </location>
</feature>
<feature type="compositionally biased region" description="Low complexity" evidence="1">
    <location>
        <begin position="33"/>
        <end position="72"/>
    </location>
</feature>
<evidence type="ECO:0000313" key="4">
    <source>
        <dbReference type="EMBL" id="KMQ80230.1"/>
    </source>
</evidence>
<dbReference type="InterPro" id="IPR012341">
    <property type="entry name" value="6hp_glycosidase-like_sf"/>
</dbReference>
<feature type="chain" id="PRO_5046934508" description="Glycosyl hydrolase family 95 catalytic domain-containing protein" evidence="2">
    <location>
        <begin position="17"/>
        <end position="883"/>
    </location>
</feature>
<dbReference type="Proteomes" id="UP000242951">
    <property type="component" value="Unassembled WGS sequence"/>
</dbReference>
<dbReference type="PANTHER" id="PTHR31084:SF0">
    <property type="entry name" value="ALPHA-L-FUCOSIDASE 2"/>
    <property type="match status" value="1"/>
</dbReference>
<dbReference type="PANTHER" id="PTHR31084">
    <property type="entry name" value="ALPHA-L-FUCOSIDASE 2"/>
    <property type="match status" value="1"/>
</dbReference>
<feature type="region of interest" description="Disordered" evidence="1">
    <location>
        <begin position="33"/>
        <end position="82"/>
    </location>
</feature>
<dbReference type="Gene3D" id="2.60.40.1180">
    <property type="entry name" value="Golgi alpha-mannosidase II"/>
    <property type="match status" value="1"/>
</dbReference>
<dbReference type="InterPro" id="IPR013780">
    <property type="entry name" value="Glyco_hydro_b"/>
</dbReference>
<dbReference type="Gene3D" id="1.50.10.10">
    <property type="match status" value="1"/>
</dbReference>
<keyword evidence="5" id="KW-1185">Reference proteome</keyword>
<accession>A0ABR5HLK6</accession>
<feature type="signal peptide" evidence="2">
    <location>
        <begin position="1"/>
        <end position="16"/>
    </location>
</feature>
<dbReference type="InterPro" id="IPR008928">
    <property type="entry name" value="6-hairpin_glycosidase_sf"/>
</dbReference>
<name>A0ABR5HLK6_9BURK</name>
<sequence>MSKIGLACLIMSCAVASTLVGCGGDTNGAKNTANSTSAPNSGAASSPGSSATPVPTSSSSAGSSPASNAGATQNGSPTSGTTRVAIPVSGAWDGKRFAVDVSGVVSRSNIVLSVPNVSRSEAMPLGNGRLGAAVWSEAGLTAQLNRSDTLPNRLSPGQIVVPGLAKITKASDYKGVLDLYNGEFREAGGGMTATAYMQPDTDALIIDVTGANPTEPQTAVLELWSPRTPTATTVGTIGVLSESWKDGVAGDSYGGSGQAFGSLAAVHVMAHNVSAKVTSSVPTTKEDPSSLDSATASVGSSGLTPITSSITLTFTPNVDGSFRIIVGAPHYDGSQSVASVAASSTADVLASAHSQSWNAFWARAGLIRLTSQDGSGEYMENLRNIYLYSSEAQNKDTFPGSQAGVADLFSSLQDYHRWDPAAYWHWNLRMQTAANLSAGLDELNAPYFNLYRVNLDNIMQWTSSNLAGRPGACVPETMRFNGNGLQIHNGGRMVSNCSAIAPASYNARTLTTGAEVSHFIWQQYLATDDSTFLQRNYPVIASAAHFLLAYQSLGTDGLLHTAPTNAHETQWDVRDSTTDIAAARTLYTDLLNANAVIKTISHQTIDTDLEDAAAAALLRIPDYPRTATSGTLSLIALDADAVGKDVIADSYQPGAPNHNSENIGLEPVWPYDQIGDTSPLFALAQRTYLKRKNVANNDWNFDPIDAARLRMPTEVESTLIRITKRYQKFLCGFAQFMGAEPYLEQVGVVAAALSESLVQDYDGVVRIAPATPVNWDYDGTVFVRGLTKVDVQVRHGVPSTVVIEPSSNTQLIIRNPWPGQKVIAFSESFATPIQLTGDNLTLQLVNTSPIFLQGTGSQGLPVTPVSGTAPTEAKHLGPVQIGL</sequence>
<organism evidence="4 5">
    <name type="scientific">Candidatus Burkholderia pumila</name>
    <dbReference type="NCBI Taxonomy" id="1090375"/>
    <lineage>
        <taxon>Bacteria</taxon>
        <taxon>Pseudomonadati</taxon>
        <taxon>Pseudomonadota</taxon>
        <taxon>Betaproteobacteria</taxon>
        <taxon>Burkholderiales</taxon>
        <taxon>Burkholderiaceae</taxon>
        <taxon>Burkholderia</taxon>
    </lineage>
</organism>
<comment type="caution">
    <text evidence="4">The sequence shown here is derived from an EMBL/GenBank/DDBJ whole genome shotgun (WGS) entry which is preliminary data.</text>
</comment>
<evidence type="ECO:0000256" key="1">
    <source>
        <dbReference type="SAM" id="MobiDB-lite"/>
    </source>
</evidence>
<dbReference type="SUPFAM" id="SSF48208">
    <property type="entry name" value="Six-hairpin glycosidases"/>
    <property type="match status" value="1"/>
</dbReference>
<evidence type="ECO:0000313" key="5">
    <source>
        <dbReference type="Proteomes" id="UP000242951"/>
    </source>
</evidence>
<protein>
    <recommendedName>
        <fullName evidence="3">Glycosyl hydrolase family 95 catalytic domain-containing protein</fullName>
    </recommendedName>
</protein>
<feature type="domain" description="Glycosyl hydrolase family 95 catalytic" evidence="3">
    <location>
        <begin position="418"/>
        <end position="700"/>
    </location>
</feature>
<keyword evidence="2" id="KW-0732">Signal</keyword>
<proteinExistence type="predicted"/>
<evidence type="ECO:0000256" key="2">
    <source>
        <dbReference type="SAM" id="SignalP"/>
    </source>
</evidence>
<evidence type="ECO:0000259" key="3">
    <source>
        <dbReference type="Pfam" id="PF22124"/>
    </source>
</evidence>
<dbReference type="Pfam" id="PF22124">
    <property type="entry name" value="Glyco_hydro_95_cat"/>
    <property type="match status" value="1"/>
</dbReference>
<dbReference type="InterPro" id="IPR054363">
    <property type="entry name" value="GH95_cat"/>
</dbReference>
<feature type="region of interest" description="Disordered" evidence="1">
    <location>
        <begin position="279"/>
        <end position="298"/>
    </location>
</feature>
<gene>
    <name evidence="4" type="ORF">BPMI_03807</name>
</gene>